<evidence type="ECO:0000313" key="1">
    <source>
        <dbReference type="EMBL" id="CAH2268374.1"/>
    </source>
</evidence>
<reference evidence="1" key="1">
    <citation type="submission" date="2022-03" db="EMBL/GenBank/DDBJ databases">
        <authorList>
            <person name="Lindestad O."/>
        </authorList>
    </citation>
    <scope>NUCLEOTIDE SEQUENCE</scope>
</reference>
<dbReference type="EMBL" id="CAKXAJ010026434">
    <property type="protein sequence ID" value="CAH2268374.1"/>
    <property type="molecule type" value="Genomic_DNA"/>
</dbReference>
<protein>
    <submittedName>
        <fullName evidence="1">Jg15828 protein</fullName>
    </submittedName>
</protein>
<organism evidence="1 2">
    <name type="scientific">Pararge aegeria aegeria</name>
    <dbReference type="NCBI Taxonomy" id="348720"/>
    <lineage>
        <taxon>Eukaryota</taxon>
        <taxon>Metazoa</taxon>
        <taxon>Ecdysozoa</taxon>
        <taxon>Arthropoda</taxon>
        <taxon>Hexapoda</taxon>
        <taxon>Insecta</taxon>
        <taxon>Pterygota</taxon>
        <taxon>Neoptera</taxon>
        <taxon>Endopterygota</taxon>
        <taxon>Lepidoptera</taxon>
        <taxon>Glossata</taxon>
        <taxon>Ditrysia</taxon>
        <taxon>Papilionoidea</taxon>
        <taxon>Nymphalidae</taxon>
        <taxon>Satyrinae</taxon>
        <taxon>Satyrini</taxon>
        <taxon>Parargina</taxon>
        <taxon>Pararge</taxon>
    </lineage>
</organism>
<name>A0A8S4SNM8_9NEOP</name>
<proteinExistence type="predicted"/>
<accession>A0A8S4SNM8</accession>
<sequence length="223" mass="25274">MTIYLGLNKSKKTFSNYEMKYTTFSEYFFGSRKTVLYSSFSFQAPRRYRRVSGDRATVLDEYRFPTITMFTTFNVEQSSPGPWCHIDRLRSIVTPLSRSTQQALVAARNSSTFLTGRSLASSGCIIYFPKRVLRLCISAGQEQIKCSGVSAASLQSLQRSVSCSLRLNMCLLSPQCPVIARTRMHRFFLLSANASDAALLLDGFISTREWFLPGSCLQRIRAW</sequence>
<dbReference type="AlphaFoldDB" id="A0A8S4SNM8"/>
<gene>
    <name evidence="1" type="primary">jg15828</name>
    <name evidence="1" type="ORF">PAEG_LOCUS26733</name>
</gene>
<keyword evidence="2" id="KW-1185">Reference proteome</keyword>
<evidence type="ECO:0000313" key="2">
    <source>
        <dbReference type="Proteomes" id="UP000838756"/>
    </source>
</evidence>
<comment type="caution">
    <text evidence="1">The sequence shown here is derived from an EMBL/GenBank/DDBJ whole genome shotgun (WGS) entry which is preliminary data.</text>
</comment>
<dbReference type="Proteomes" id="UP000838756">
    <property type="component" value="Unassembled WGS sequence"/>
</dbReference>